<keyword evidence="2" id="KW-1185">Reference proteome</keyword>
<reference evidence="1 2" key="1">
    <citation type="journal article" date="2006" name="Proc. Natl. Acad. Sci. U.S.A.">
        <title>Burkholderia xenovorans LB400 harbors a multi-replicon, 9.73-Mbp genome shaped for versatility.</title>
        <authorList>
            <person name="Chain P.S."/>
            <person name="Denef V.J."/>
            <person name="Konstantinidis K.T."/>
            <person name="Vergez L.M."/>
            <person name="Agullo L."/>
            <person name="Reyes V.L."/>
            <person name="Hauser L."/>
            <person name="Cordova M."/>
            <person name="Gomez L."/>
            <person name="Gonzalez M."/>
            <person name="Land M."/>
            <person name="Lao V."/>
            <person name="Larimer F."/>
            <person name="LiPuma J.J."/>
            <person name="Mahenthiralingam E."/>
            <person name="Malfatti S.A."/>
            <person name="Marx C.J."/>
            <person name="Parnell J.J."/>
            <person name="Ramette A."/>
            <person name="Richardson P."/>
            <person name="Seeger M."/>
            <person name="Smith D."/>
            <person name="Spilker T."/>
            <person name="Sul W.J."/>
            <person name="Tsoi T.V."/>
            <person name="Ulrich L.E."/>
            <person name="Zhulin I.B."/>
            <person name="Tiedje J.M."/>
        </authorList>
    </citation>
    <scope>NUCLEOTIDE SEQUENCE [LARGE SCALE GENOMIC DNA]</scope>
    <source>
        <strain evidence="1 2">LB400</strain>
    </source>
</reference>
<dbReference type="EMBL" id="CP000270">
    <property type="protein sequence ID" value="ABE30533.1"/>
    <property type="molecule type" value="Genomic_DNA"/>
</dbReference>
<name>Q13ZF6_PARXL</name>
<dbReference type="KEGG" id="bxb:DR64_131"/>
<dbReference type="STRING" id="266265.Bxe_A2438"/>
<accession>Q13ZF6</accession>
<evidence type="ECO:0000313" key="1">
    <source>
        <dbReference type="EMBL" id="ABE30533.1"/>
    </source>
</evidence>
<protein>
    <submittedName>
        <fullName evidence="1">Uncharacterized protein</fullName>
    </submittedName>
</protein>
<dbReference type="Proteomes" id="UP000001817">
    <property type="component" value="Chromosome 1"/>
</dbReference>
<dbReference type="KEGG" id="bxe:Bxe_A2438"/>
<gene>
    <name evidence="1" type="ORF">Bxe_A2438</name>
</gene>
<sequence>MDHNAARRAIADILSATKLSEIKKICKNATITEDVFGDFVMSCDAGILPWVHHISWRDFLPSKFVWTDEDSKRLGNIDNGPLTRESTKAMRKWYQLLDERRYLVGHVFYLRDHSNWHFFYFDNRDIWAYANHFKGGPHIHLINHLWPNRTLEGVWNEFRNGNPEMKGAEHIRFHRENLGPPNL</sequence>
<dbReference type="AlphaFoldDB" id="Q13ZF6"/>
<proteinExistence type="predicted"/>
<dbReference type="eggNOG" id="ENOG5033E2M">
    <property type="taxonomic scope" value="Bacteria"/>
</dbReference>
<organism evidence="1 2">
    <name type="scientific">Paraburkholderia xenovorans (strain LB400)</name>
    <dbReference type="NCBI Taxonomy" id="266265"/>
    <lineage>
        <taxon>Bacteria</taxon>
        <taxon>Pseudomonadati</taxon>
        <taxon>Pseudomonadota</taxon>
        <taxon>Betaproteobacteria</taxon>
        <taxon>Burkholderiales</taxon>
        <taxon>Burkholderiaceae</taxon>
        <taxon>Paraburkholderia</taxon>
    </lineage>
</organism>
<evidence type="ECO:0000313" key="2">
    <source>
        <dbReference type="Proteomes" id="UP000001817"/>
    </source>
</evidence>